<name>A0ABP6MT24_9ACTN</name>
<accession>A0ABP6MT24</accession>
<sequence length="405" mass="42718">MSGVDRLPAAAPGVSSGYGALVTDGEGTVPGTALLIAAAPVGKARMVDAASVLPVLAAVSPAVLAGTATASVVELADPLDPQTVLTRLRAAAMAPGPLTVYLVGQLHLDRRQQLQHVALARTTAATVRYTGFPWHWIAQELRLRPPGSTTVIADLHADTDSWQQLARRPLDVGTGVALYGRIAPSPGRRAVAVPSYMKALATVLRSGHRPPLPDLHQHVAAQALEEGAIDIVLCADWNRVPVPAQQQGPATPAAPPSTAPRTTGSDPHAAITKAVEAGRHGEAAAMAAAWEQEALRTYGSSSPEVVHWMEVRGHLAIFAKEPGRSCEIWLAVVSTRLTAGQAPDAPDVEAAADLAHHQWEQVRDPDTVRELGPALVALRRRVPGRQRGTVNLVQQRLVQFHTQVG</sequence>
<reference evidence="3" key="1">
    <citation type="journal article" date="2019" name="Int. J. Syst. Evol. Microbiol.">
        <title>The Global Catalogue of Microorganisms (GCM) 10K type strain sequencing project: providing services to taxonomists for standard genome sequencing and annotation.</title>
        <authorList>
            <consortium name="The Broad Institute Genomics Platform"/>
            <consortium name="The Broad Institute Genome Sequencing Center for Infectious Disease"/>
            <person name="Wu L."/>
            <person name="Ma J."/>
        </authorList>
    </citation>
    <scope>NUCLEOTIDE SEQUENCE [LARGE SCALE GENOMIC DNA]</scope>
    <source>
        <strain evidence="3">JCM 9092</strain>
    </source>
</reference>
<feature type="region of interest" description="Disordered" evidence="1">
    <location>
        <begin position="243"/>
        <end position="267"/>
    </location>
</feature>
<keyword evidence="3" id="KW-1185">Reference proteome</keyword>
<evidence type="ECO:0000313" key="2">
    <source>
        <dbReference type="EMBL" id="GAA3122770.1"/>
    </source>
</evidence>
<dbReference type="Proteomes" id="UP001501637">
    <property type="component" value="Unassembled WGS sequence"/>
</dbReference>
<gene>
    <name evidence="2" type="ORF">GCM10010449_50770</name>
</gene>
<evidence type="ECO:0000256" key="1">
    <source>
        <dbReference type="SAM" id="MobiDB-lite"/>
    </source>
</evidence>
<dbReference type="EMBL" id="BAAAUG010000092">
    <property type="protein sequence ID" value="GAA3122770.1"/>
    <property type="molecule type" value="Genomic_DNA"/>
</dbReference>
<organism evidence="2 3">
    <name type="scientific">Streptomyces rectiviolaceus</name>
    <dbReference type="NCBI Taxonomy" id="332591"/>
    <lineage>
        <taxon>Bacteria</taxon>
        <taxon>Bacillati</taxon>
        <taxon>Actinomycetota</taxon>
        <taxon>Actinomycetes</taxon>
        <taxon>Kitasatosporales</taxon>
        <taxon>Streptomycetaceae</taxon>
        <taxon>Streptomyces</taxon>
    </lineage>
</organism>
<protein>
    <submittedName>
        <fullName evidence="2">Uncharacterized protein</fullName>
    </submittedName>
</protein>
<proteinExistence type="predicted"/>
<evidence type="ECO:0000313" key="3">
    <source>
        <dbReference type="Proteomes" id="UP001501637"/>
    </source>
</evidence>
<comment type="caution">
    <text evidence="2">The sequence shown here is derived from an EMBL/GenBank/DDBJ whole genome shotgun (WGS) entry which is preliminary data.</text>
</comment>